<keyword evidence="2" id="KW-1185">Reference proteome</keyword>
<organism evidence="1 2">
    <name type="scientific">Belliella pelovolcani</name>
    <dbReference type="NCBI Taxonomy" id="529505"/>
    <lineage>
        <taxon>Bacteria</taxon>
        <taxon>Pseudomonadati</taxon>
        <taxon>Bacteroidota</taxon>
        <taxon>Cytophagia</taxon>
        <taxon>Cytophagales</taxon>
        <taxon>Cyclobacteriaceae</taxon>
        <taxon>Belliella</taxon>
    </lineage>
</organism>
<dbReference type="PROSITE" id="PS51257">
    <property type="entry name" value="PROKAR_LIPOPROTEIN"/>
    <property type="match status" value="1"/>
</dbReference>
<name>A0A1N7KRP0_9BACT</name>
<proteinExistence type="predicted"/>
<gene>
    <name evidence="1" type="ORF">SAMN05421761_102294</name>
</gene>
<evidence type="ECO:0000313" key="2">
    <source>
        <dbReference type="Proteomes" id="UP000186026"/>
    </source>
</evidence>
<sequence length="364" mass="40231">MKTNLFSMFQNGMAVLLSAGLLFSCSQVETFETQDLSVAQAKIPVNFKSTDPNARVGKDYLGMECGTPLTARLLAGQKTPIGEVTVFNTEDEFYVTVSIEKGEGFDNGDWFLQHIQIYAGQTSVDFVAKGKNKIVNPAPGKFPINEVVPVDFSVADQEYTYKLTISEELRGMGEFDVAVHASVINVTEFNEDRTEAVSYKTEGAWAEGQAFNSDGKGNWAMFMSYSIQTCAVSCTDTWFRSVTRSNNGEASEEFESDKFLLMDGTNVVGQATYKRDRDGGTGQNPIYKIEVKFEVLDAAYSFDEWGTFYSSSAISGLNRDSFNDIRTTETGGTVTFTNITEDLYYLGLYAKITGKCKPVTQPEN</sequence>
<dbReference type="AlphaFoldDB" id="A0A1N7KRP0"/>
<dbReference type="EMBL" id="FTOP01000002">
    <property type="protein sequence ID" value="SIS64259.1"/>
    <property type="molecule type" value="Genomic_DNA"/>
</dbReference>
<reference evidence="2" key="1">
    <citation type="submission" date="2017-01" db="EMBL/GenBank/DDBJ databases">
        <authorList>
            <person name="Varghese N."/>
            <person name="Submissions S."/>
        </authorList>
    </citation>
    <scope>NUCLEOTIDE SEQUENCE [LARGE SCALE GENOMIC DNA]</scope>
    <source>
        <strain evidence="2">DSM 46698</strain>
    </source>
</reference>
<accession>A0A1N7KRP0</accession>
<protein>
    <submittedName>
        <fullName evidence="1">Uncharacterized protein</fullName>
    </submittedName>
</protein>
<evidence type="ECO:0000313" key="1">
    <source>
        <dbReference type="EMBL" id="SIS64259.1"/>
    </source>
</evidence>
<dbReference type="Proteomes" id="UP000186026">
    <property type="component" value="Unassembled WGS sequence"/>
</dbReference>